<feature type="region of interest" description="Disordered" evidence="1">
    <location>
        <begin position="1"/>
        <end position="21"/>
    </location>
</feature>
<sequence length="61" mass="6039">MGEVPRTSSLMVSRVSGEGPGVASVPAAGWLGVCPGARAIILKDATGGNSVGGLRHPRGIQ</sequence>
<evidence type="ECO:0000313" key="2">
    <source>
        <dbReference type="EMBL" id="GED98515.1"/>
    </source>
</evidence>
<dbReference type="AlphaFoldDB" id="A0A7I9UZG8"/>
<dbReference type="Proteomes" id="UP000444980">
    <property type="component" value="Unassembled WGS sequence"/>
</dbReference>
<keyword evidence="3" id="KW-1185">Reference proteome</keyword>
<accession>A0A7I9UZG8</accession>
<name>A0A7I9UZG8_9ACTN</name>
<gene>
    <name evidence="2" type="ORF">nbrc107697_25540</name>
</gene>
<evidence type="ECO:0000313" key="3">
    <source>
        <dbReference type="Proteomes" id="UP000444980"/>
    </source>
</evidence>
<reference evidence="3" key="1">
    <citation type="submission" date="2019-06" db="EMBL/GenBank/DDBJ databases">
        <title>Gordonia isolated from sludge of a wastewater treatment plant.</title>
        <authorList>
            <person name="Tamura T."/>
            <person name="Aoyama K."/>
            <person name="Kang Y."/>
            <person name="Saito S."/>
            <person name="Akiyama N."/>
            <person name="Yazawa K."/>
            <person name="Gonoi T."/>
            <person name="Mikami Y."/>
        </authorList>
    </citation>
    <scope>NUCLEOTIDE SEQUENCE [LARGE SCALE GENOMIC DNA]</scope>
    <source>
        <strain evidence="3">NBRC 107697</strain>
    </source>
</reference>
<protein>
    <submittedName>
        <fullName evidence="2">Uncharacterized protein</fullName>
    </submittedName>
</protein>
<feature type="compositionally biased region" description="Polar residues" evidence="1">
    <location>
        <begin position="1"/>
        <end position="11"/>
    </location>
</feature>
<comment type="caution">
    <text evidence="2">The sequence shown here is derived from an EMBL/GenBank/DDBJ whole genome shotgun (WGS) entry which is preliminary data.</text>
</comment>
<organism evidence="2 3">
    <name type="scientific">Gordonia crocea</name>
    <dbReference type="NCBI Taxonomy" id="589162"/>
    <lineage>
        <taxon>Bacteria</taxon>
        <taxon>Bacillati</taxon>
        <taxon>Actinomycetota</taxon>
        <taxon>Actinomycetes</taxon>
        <taxon>Mycobacteriales</taxon>
        <taxon>Gordoniaceae</taxon>
        <taxon>Gordonia</taxon>
    </lineage>
</organism>
<proteinExistence type="predicted"/>
<dbReference type="EMBL" id="BJOU01000002">
    <property type="protein sequence ID" value="GED98515.1"/>
    <property type="molecule type" value="Genomic_DNA"/>
</dbReference>
<evidence type="ECO:0000256" key="1">
    <source>
        <dbReference type="SAM" id="MobiDB-lite"/>
    </source>
</evidence>